<evidence type="ECO:0000256" key="10">
    <source>
        <dbReference type="ARBA" id="ARBA00023136"/>
    </source>
</evidence>
<accession>A0A177B5R6</accession>
<keyword evidence="16" id="KW-1185">Reference proteome</keyword>
<keyword evidence="9 12" id="KW-0520">NAD</keyword>
<name>A0A177B5R6_9BILA</name>
<keyword evidence="3 11" id="KW-0285">Flavoprotein</keyword>
<dbReference type="InterPro" id="IPR039261">
    <property type="entry name" value="FNR_nucleotide-bd"/>
</dbReference>
<evidence type="ECO:0000256" key="13">
    <source>
        <dbReference type="SAM" id="Phobius"/>
    </source>
</evidence>
<feature type="binding site" evidence="11">
    <location>
        <position position="119"/>
    </location>
    <ligand>
        <name>FAD</name>
        <dbReference type="ChEBI" id="CHEBI:57692"/>
    </ligand>
</feature>
<dbReference type="Gene3D" id="2.40.30.10">
    <property type="entry name" value="Translation factors"/>
    <property type="match status" value="1"/>
</dbReference>
<dbReference type="InterPro" id="IPR017927">
    <property type="entry name" value="FAD-bd_FR_type"/>
</dbReference>
<dbReference type="PRINTS" id="PR00406">
    <property type="entry name" value="CYTB5RDTASE"/>
</dbReference>
<comment type="subcellular location">
    <subcellularLocation>
        <location evidence="2">Mitochondrion outer membrane</location>
    </subcellularLocation>
</comment>
<feature type="binding site" evidence="11">
    <location>
        <position position="182"/>
    </location>
    <ligand>
        <name>FAD</name>
        <dbReference type="ChEBI" id="CHEBI:57692"/>
    </ligand>
</feature>
<feature type="binding site" evidence="11">
    <location>
        <position position="87"/>
    </location>
    <ligand>
        <name>FAD</name>
        <dbReference type="ChEBI" id="CHEBI:57692"/>
    </ligand>
</feature>
<feature type="binding site" evidence="11">
    <location>
        <position position="120"/>
    </location>
    <ligand>
        <name>FAD</name>
        <dbReference type="ChEBI" id="CHEBI:57692"/>
    </ligand>
</feature>
<reference evidence="15 16" key="1">
    <citation type="submission" date="2016-04" db="EMBL/GenBank/DDBJ databases">
        <title>The genome of Intoshia linei affirms orthonectids as highly simplified spiralians.</title>
        <authorList>
            <person name="Mikhailov K.V."/>
            <person name="Slusarev G.S."/>
            <person name="Nikitin M.A."/>
            <person name="Logacheva M.D."/>
            <person name="Penin A."/>
            <person name="Aleoshin V."/>
            <person name="Panchin Y.V."/>
        </authorList>
    </citation>
    <scope>NUCLEOTIDE SEQUENCE [LARGE SCALE GENOMIC DNA]</scope>
    <source>
        <strain evidence="15">Intl2013</strain>
        <tissue evidence="15">Whole animal</tissue>
    </source>
</reference>
<evidence type="ECO:0000256" key="12">
    <source>
        <dbReference type="RuleBase" id="RU361226"/>
    </source>
</evidence>
<dbReference type="InterPro" id="IPR017938">
    <property type="entry name" value="Riboflavin_synthase-like_b-brl"/>
</dbReference>
<evidence type="ECO:0000256" key="2">
    <source>
        <dbReference type="ARBA" id="ARBA00004294"/>
    </source>
</evidence>
<evidence type="ECO:0000256" key="7">
    <source>
        <dbReference type="ARBA" id="ARBA00022989"/>
    </source>
</evidence>
<dbReference type="Proteomes" id="UP000078046">
    <property type="component" value="Unassembled WGS sequence"/>
</dbReference>
<comment type="cofactor">
    <cofactor evidence="1 11 12">
        <name>FAD</name>
        <dbReference type="ChEBI" id="CHEBI:57692"/>
    </cofactor>
</comment>
<dbReference type="EC" id="1.6.2.2" evidence="12"/>
<evidence type="ECO:0000256" key="8">
    <source>
        <dbReference type="ARBA" id="ARBA00023002"/>
    </source>
</evidence>
<dbReference type="Pfam" id="PF00970">
    <property type="entry name" value="FAD_binding_6"/>
    <property type="match status" value="1"/>
</dbReference>
<comment type="caution">
    <text evidence="15">The sequence shown here is derived from an EMBL/GenBank/DDBJ whole genome shotgun (WGS) entry which is preliminary data.</text>
</comment>
<dbReference type="Gene3D" id="3.40.50.80">
    <property type="entry name" value="Nucleotide-binding domain of ferredoxin-NADP reductase (FNR) module"/>
    <property type="match status" value="1"/>
</dbReference>
<evidence type="ECO:0000256" key="3">
    <source>
        <dbReference type="ARBA" id="ARBA00022630"/>
    </source>
</evidence>
<dbReference type="GO" id="GO:0005741">
    <property type="term" value="C:mitochondrial outer membrane"/>
    <property type="evidence" value="ECO:0007669"/>
    <property type="project" value="UniProtKB-SubCell"/>
</dbReference>
<keyword evidence="4 13" id="KW-0812">Transmembrane</keyword>
<feature type="transmembrane region" description="Helical" evidence="13">
    <location>
        <begin position="6"/>
        <end position="21"/>
    </location>
</feature>
<dbReference type="InterPro" id="IPR008333">
    <property type="entry name" value="Cbr1-like_FAD-bd_dom"/>
</dbReference>
<evidence type="ECO:0000256" key="9">
    <source>
        <dbReference type="ARBA" id="ARBA00023027"/>
    </source>
</evidence>
<feature type="binding site" evidence="11">
    <location>
        <position position="105"/>
    </location>
    <ligand>
        <name>FAD</name>
        <dbReference type="ChEBI" id="CHEBI:57692"/>
    </ligand>
</feature>
<evidence type="ECO:0000259" key="14">
    <source>
        <dbReference type="PROSITE" id="PS51384"/>
    </source>
</evidence>
<evidence type="ECO:0000256" key="4">
    <source>
        <dbReference type="ARBA" id="ARBA00022692"/>
    </source>
</evidence>
<dbReference type="PROSITE" id="PS51384">
    <property type="entry name" value="FAD_FR"/>
    <property type="match status" value="1"/>
</dbReference>
<dbReference type="EMBL" id="LWCA01000255">
    <property type="protein sequence ID" value="OAF69615.1"/>
    <property type="molecule type" value="Genomic_DNA"/>
</dbReference>
<keyword evidence="5" id="KW-0496">Mitochondrion</keyword>
<comment type="similarity">
    <text evidence="12">Belongs to the flavoprotein pyridine nucleotide cytochrome reductase family.</text>
</comment>
<keyword evidence="5" id="KW-1000">Mitochondrion outer membrane</keyword>
<dbReference type="Pfam" id="PF00175">
    <property type="entry name" value="NAD_binding_1"/>
    <property type="match status" value="1"/>
</dbReference>
<comment type="catalytic activity">
    <reaction evidence="12">
        <text>2 Fe(III)-[cytochrome b5] + NADH = 2 Fe(II)-[cytochrome b5] + NAD(+) + H(+)</text>
        <dbReference type="Rhea" id="RHEA:46680"/>
        <dbReference type="Rhea" id="RHEA-COMP:10438"/>
        <dbReference type="Rhea" id="RHEA-COMP:10439"/>
        <dbReference type="ChEBI" id="CHEBI:15378"/>
        <dbReference type="ChEBI" id="CHEBI:29033"/>
        <dbReference type="ChEBI" id="CHEBI:29034"/>
        <dbReference type="ChEBI" id="CHEBI:57540"/>
        <dbReference type="ChEBI" id="CHEBI:57945"/>
        <dbReference type="EC" id="1.6.2.2"/>
    </reaction>
</comment>
<organism evidence="15 16">
    <name type="scientific">Intoshia linei</name>
    <dbReference type="NCBI Taxonomy" id="1819745"/>
    <lineage>
        <taxon>Eukaryota</taxon>
        <taxon>Metazoa</taxon>
        <taxon>Spiralia</taxon>
        <taxon>Lophotrochozoa</taxon>
        <taxon>Mesozoa</taxon>
        <taxon>Orthonectida</taxon>
        <taxon>Rhopaluridae</taxon>
        <taxon>Intoshia</taxon>
    </lineage>
</organism>
<feature type="binding site" evidence="11">
    <location>
        <position position="85"/>
    </location>
    <ligand>
        <name>FAD</name>
        <dbReference type="ChEBI" id="CHEBI:57692"/>
    </ligand>
</feature>
<dbReference type="PRINTS" id="PR00371">
    <property type="entry name" value="FPNCR"/>
</dbReference>
<dbReference type="InterPro" id="IPR001709">
    <property type="entry name" value="Flavoprot_Pyr_Nucl_cyt_Rdtase"/>
</dbReference>
<proteinExistence type="inferred from homology"/>
<dbReference type="InterPro" id="IPR001433">
    <property type="entry name" value="OxRdtase_FAD/NAD-bd"/>
</dbReference>
<keyword evidence="6 11" id="KW-0274">FAD</keyword>
<dbReference type="GO" id="GO:0090524">
    <property type="term" value="F:cytochrome-b5 reductase activity, acting on NADH"/>
    <property type="evidence" value="ECO:0007669"/>
    <property type="project" value="UniProtKB-EC"/>
</dbReference>
<protein>
    <recommendedName>
        <fullName evidence="12">NADH-cytochrome b5 reductase</fullName>
        <ecNumber evidence="12">1.6.2.2</ecNumber>
    </recommendedName>
</protein>
<keyword evidence="7 13" id="KW-1133">Transmembrane helix</keyword>
<dbReference type="OrthoDB" id="432685at2759"/>
<dbReference type="CDD" id="cd06183">
    <property type="entry name" value="cyt_b5_reduct_like"/>
    <property type="match status" value="1"/>
</dbReference>
<feature type="binding site" evidence="11">
    <location>
        <position position="103"/>
    </location>
    <ligand>
        <name>FAD</name>
        <dbReference type="ChEBI" id="CHEBI:57692"/>
    </ligand>
</feature>
<feature type="domain" description="FAD-binding FR-type" evidence="14">
    <location>
        <begin position="33"/>
        <end position="145"/>
    </location>
</feature>
<gene>
    <name evidence="15" type="ORF">A3Q56_02633</name>
</gene>
<dbReference type="FunFam" id="3.40.50.80:FF:000019">
    <property type="entry name" value="NADH-cytochrome b5 reductase"/>
    <property type="match status" value="1"/>
</dbReference>
<evidence type="ECO:0000313" key="16">
    <source>
        <dbReference type="Proteomes" id="UP000078046"/>
    </source>
</evidence>
<feature type="binding site" evidence="11">
    <location>
        <position position="86"/>
    </location>
    <ligand>
        <name>FAD</name>
        <dbReference type="ChEBI" id="CHEBI:57692"/>
    </ligand>
</feature>
<keyword evidence="10 13" id="KW-0472">Membrane</keyword>
<evidence type="ECO:0000313" key="15">
    <source>
        <dbReference type="EMBL" id="OAF69615.1"/>
    </source>
</evidence>
<dbReference type="PANTHER" id="PTHR19370">
    <property type="entry name" value="NADH-CYTOCHROME B5 REDUCTASE"/>
    <property type="match status" value="1"/>
</dbReference>
<evidence type="ECO:0000256" key="11">
    <source>
        <dbReference type="PIRSR" id="PIRSR601834-1"/>
    </source>
</evidence>
<dbReference type="SUPFAM" id="SSF52343">
    <property type="entry name" value="Ferredoxin reductase-like, C-terminal NADP-linked domain"/>
    <property type="match status" value="1"/>
</dbReference>
<keyword evidence="8 12" id="KW-0560">Oxidoreductase</keyword>
<evidence type="ECO:0000256" key="5">
    <source>
        <dbReference type="ARBA" id="ARBA00022787"/>
    </source>
</evidence>
<evidence type="ECO:0000256" key="6">
    <source>
        <dbReference type="ARBA" id="ARBA00022827"/>
    </source>
</evidence>
<dbReference type="InterPro" id="IPR001834">
    <property type="entry name" value="CBR-like"/>
</dbReference>
<sequence>MEQYAIIIGVAVIAVSIYFMLSNRLQKTLVNVDTKIFLKIQHKLLLTHNTIKLILELPTPNHVLGLPIGSHIIIHGICDGENFSRPYTPITLDKYTNGVTELVIKHYKPDPSADYKGGKMGNYLMSLNEGDELAVSGPKGRISCERINNASVKFLIRLSYSTPPYSLKCNKIGMIAGGTGLTPMYQYIQEILFAEKNEIQIYLIYANRSEDDILLFDDLNELSRKYNGKLKIHYTIDRSIAPEDWKYDIGFIDKDMVSKHFPPPGEDTVSLMCGPPIMMKLMKSLLVSMDYTDERVVKY</sequence>
<dbReference type="SUPFAM" id="SSF63380">
    <property type="entry name" value="Riboflavin synthase domain-like"/>
    <property type="match status" value="1"/>
</dbReference>
<evidence type="ECO:0000256" key="1">
    <source>
        <dbReference type="ARBA" id="ARBA00001974"/>
    </source>
</evidence>
<dbReference type="AlphaFoldDB" id="A0A177B5R6"/>